<evidence type="ECO:0000313" key="1">
    <source>
        <dbReference type="EMBL" id="KKM25994.1"/>
    </source>
</evidence>
<name>A0A0F9J0P7_9ZZZZ</name>
<gene>
    <name evidence="1" type="ORF">LCGC14_1589350</name>
</gene>
<accession>A0A0F9J0P7</accession>
<organism evidence="1">
    <name type="scientific">marine sediment metagenome</name>
    <dbReference type="NCBI Taxonomy" id="412755"/>
    <lineage>
        <taxon>unclassified sequences</taxon>
        <taxon>metagenomes</taxon>
        <taxon>ecological metagenomes</taxon>
    </lineage>
</organism>
<sequence length="65" mass="7466">MYNRRVFLVTEDDEYPIGTVDSILTEDNIFGAHTANSVIRGVIERMVFGDSDFTDETKQLLIQIR</sequence>
<reference evidence="1" key="1">
    <citation type="journal article" date="2015" name="Nature">
        <title>Complex archaea that bridge the gap between prokaryotes and eukaryotes.</title>
        <authorList>
            <person name="Spang A."/>
            <person name="Saw J.H."/>
            <person name="Jorgensen S.L."/>
            <person name="Zaremba-Niedzwiedzka K."/>
            <person name="Martijn J."/>
            <person name="Lind A.E."/>
            <person name="van Eijk R."/>
            <person name="Schleper C."/>
            <person name="Guy L."/>
            <person name="Ettema T.J."/>
        </authorList>
    </citation>
    <scope>NUCLEOTIDE SEQUENCE</scope>
</reference>
<comment type="caution">
    <text evidence="1">The sequence shown here is derived from an EMBL/GenBank/DDBJ whole genome shotgun (WGS) entry which is preliminary data.</text>
</comment>
<proteinExistence type="predicted"/>
<dbReference type="AlphaFoldDB" id="A0A0F9J0P7"/>
<protein>
    <submittedName>
        <fullName evidence="1">Uncharacterized protein</fullName>
    </submittedName>
</protein>
<dbReference type="EMBL" id="LAZR01012597">
    <property type="protein sequence ID" value="KKM25994.1"/>
    <property type="molecule type" value="Genomic_DNA"/>
</dbReference>